<comment type="similarity">
    <text evidence="7">Belongs to the protein kinase superfamily. Ser/Thr protein kinase family. GCN2 subfamily.</text>
</comment>
<dbReference type="GO" id="GO:0003743">
    <property type="term" value="F:translation initiation factor activity"/>
    <property type="evidence" value="ECO:0007669"/>
    <property type="project" value="UniProtKB-KW"/>
</dbReference>
<feature type="binding site" evidence="11">
    <location>
        <position position="603"/>
    </location>
    <ligand>
        <name>ATP</name>
        <dbReference type="ChEBI" id="CHEBI:30616"/>
    </ligand>
</feature>
<dbReference type="InterPro" id="IPR050339">
    <property type="entry name" value="CC_SR_Kinase"/>
</dbReference>
<evidence type="ECO:0000259" key="16">
    <source>
        <dbReference type="PROSITE" id="PS50908"/>
    </source>
</evidence>
<dbReference type="FunFam" id="3.40.50.800:FF:000009">
    <property type="entry name" value="Eukaryotic translation initiation factor 2-alpha kinase"/>
    <property type="match status" value="1"/>
</dbReference>
<dbReference type="SMART" id="SM00591">
    <property type="entry name" value="RWD"/>
    <property type="match status" value="1"/>
</dbReference>
<organism evidence="17 18">
    <name type="scientific">Cryptococcus neoformans Tu259-1</name>
    <dbReference type="NCBI Taxonomy" id="1230072"/>
    <lineage>
        <taxon>Eukaryota</taxon>
        <taxon>Fungi</taxon>
        <taxon>Dikarya</taxon>
        <taxon>Basidiomycota</taxon>
        <taxon>Agaricomycotina</taxon>
        <taxon>Tremellomycetes</taxon>
        <taxon>Tremellales</taxon>
        <taxon>Cryptococcaceae</taxon>
        <taxon>Cryptococcus</taxon>
        <taxon>Cryptococcus neoformans species complex</taxon>
    </lineage>
</organism>
<keyword evidence="2" id="KW-0723">Serine/threonine-protein kinase</keyword>
<comment type="catalytic activity">
    <reaction evidence="9">
        <text>L-seryl-[protein] + ATP = O-phospho-L-seryl-[protein] + ADP + H(+)</text>
        <dbReference type="Rhea" id="RHEA:17989"/>
        <dbReference type="Rhea" id="RHEA-COMP:9863"/>
        <dbReference type="Rhea" id="RHEA-COMP:11604"/>
        <dbReference type="ChEBI" id="CHEBI:15378"/>
        <dbReference type="ChEBI" id="CHEBI:29999"/>
        <dbReference type="ChEBI" id="CHEBI:30616"/>
        <dbReference type="ChEBI" id="CHEBI:83421"/>
        <dbReference type="ChEBI" id="CHEBI:456216"/>
        <dbReference type="EC" id="2.7.11.1"/>
    </reaction>
</comment>
<dbReference type="GO" id="GO:0009893">
    <property type="term" value="P:positive regulation of metabolic process"/>
    <property type="evidence" value="ECO:0007669"/>
    <property type="project" value="UniProtKB-ARBA"/>
</dbReference>
<dbReference type="GO" id="GO:0005634">
    <property type="term" value="C:nucleus"/>
    <property type="evidence" value="ECO:0007669"/>
    <property type="project" value="TreeGrafter"/>
</dbReference>
<keyword evidence="17" id="KW-0648">Protein biosynthesis</keyword>
<dbReference type="PANTHER" id="PTHR11042:SF136">
    <property type="entry name" value="EIF-2-ALPHA KINASE GCN2"/>
    <property type="match status" value="1"/>
</dbReference>
<dbReference type="Pfam" id="PF13393">
    <property type="entry name" value="tRNA-synt_His"/>
    <property type="match status" value="1"/>
</dbReference>
<feature type="compositionally biased region" description="Low complexity" evidence="14">
    <location>
        <begin position="769"/>
        <end position="778"/>
    </location>
</feature>
<evidence type="ECO:0000256" key="3">
    <source>
        <dbReference type="ARBA" id="ARBA00022679"/>
    </source>
</evidence>
<name>A0A854Q365_CRYNE</name>
<dbReference type="PROSITE" id="PS50011">
    <property type="entry name" value="PROTEIN_KINASE_DOM"/>
    <property type="match status" value="2"/>
</dbReference>
<dbReference type="GO" id="GO:0005829">
    <property type="term" value="C:cytosol"/>
    <property type="evidence" value="ECO:0007669"/>
    <property type="project" value="TreeGrafter"/>
</dbReference>
<feature type="binding site" evidence="11">
    <location>
        <begin position="580"/>
        <end position="588"/>
    </location>
    <ligand>
        <name>ATP</name>
        <dbReference type="ChEBI" id="CHEBI:30616"/>
    </ligand>
</feature>
<evidence type="ECO:0000256" key="9">
    <source>
        <dbReference type="ARBA" id="ARBA00048679"/>
    </source>
</evidence>
<comment type="catalytic activity">
    <reaction evidence="8">
        <text>L-threonyl-[protein] + ATP = O-phospho-L-threonyl-[protein] + ADP + H(+)</text>
        <dbReference type="Rhea" id="RHEA:46608"/>
        <dbReference type="Rhea" id="RHEA-COMP:11060"/>
        <dbReference type="Rhea" id="RHEA-COMP:11605"/>
        <dbReference type="ChEBI" id="CHEBI:15378"/>
        <dbReference type="ChEBI" id="CHEBI:30013"/>
        <dbReference type="ChEBI" id="CHEBI:30616"/>
        <dbReference type="ChEBI" id="CHEBI:61977"/>
        <dbReference type="ChEBI" id="CHEBI:456216"/>
        <dbReference type="EC" id="2.7.11.1"/>
    </reaction>
</comment>
<dbReference type="SUPFAM" id="SSF54495">
    <property type="entry name" value="UBC-like"/>
    <property type="match status" value="1"/>
</dbReference>
<dbReference type="EMBL" id="AMKT01000098">
    <property type="protein sequence ID" value="OXG11475.1"/>
    <property type="molecule type" value="Genomic_DNA"/>
</dbReference>
<gene>
    <name evidence="17" type="ORF">C361_06580</name>
</gene>
<dbReference type="InterPro" id="IPR011009">
    <property type="entry name" value="Kinase-like_dom_sf"/>
</dbReference>
<evidence type="ECO:0000259" key="15">
    <source>
        <dbReference type="PROSITE" id="PS50011"/>
    </source>
</evidence>
<proteinExistence type="inferred from homology"/>
<keyword evidence="17" id="KW-0396">Initiation factor</keyword>
<dbReference type="GO" id="GO:0000077">
    <property type="term" value="P:DNA damage checkpoint signaling"/>
    <property type="evidence" value="ECO:0007669"/>
    <property type="project" value="InterPro"/>
</dbReference>
<dbReference type="InterPro" id="IPR041715">
    <property type="entry name" value="HisRS-like_core"/>
</dbReference>
<evidence type="ECO:0000256" key="13">
    <source>
        <dbReference type="SAM" id="Coils"/>
    </source>
</evidence>
<evidence type="ECO:0000256" key="14">
    <source>
        <dbReference type="SAM" id="MobiDB-lite"/>
    </source>
</evidence>
<dbReference type="InterPro" id="IPR036621">
    <property type="entry name" value="Anticodon-bd_dom_sf"/>
</dbReference>
<keyword evidence="3" id="KW-0808">Transferase</keyword>
<keyword evidence="5 17" id="KW-0418">Kinase</keyword>
<feature type="compositionally biased region" description="Gly residues" evidence="14">
    <location>
        <begin position="1627"/>
        <end position="1649"/>
    </location>
</feature>
<evidence type="ECO:0000256" key="6">
    <source>
        <dbReference type="ARBA" id="ARBA00022840"/>
    </source>
</evidence>
<evidence type="ECO:0000256" key="2">
    <source>
        <dbReference type="ARBA" id="ARBA00022527"/>
    </source>
</evidence>
<evidence type="ECO:0000256" key="1">
    <source>
        <dbReference type="ARBA" id="ARBA00012513"/>
    </source>
</evidence>
<feature type="region of interest" description="Disordered" evidence="14">
    <location>
        <begin position="1624"/>
        <end position="1649"/>
    </location>
</feature>
<keyword evidence="4 11" id="KW-0547">Nucleotide-binding</keyword>
<evidence type="ECO:0000256" key="5">
    <source>
        <dbReference type="ARBA" id="ARBA00022777"/>
    </source>
</evidence>
<dbReference type="Gene3D" id="3.30.200.20">
    <property type="entry name" value="Phosphorylase Kinase, domain 1"/>
    <property type="match status" value="1"/>
</dbReference>
<dbReference type="CDD" id="cd14046">
    <property type="entry name" value="STKc_EIF2AK4_GCN2_rpt2"/>
    <property type="match status" value="1"/>
</dbReference>
<evidence type="ECO:0000256" key="11">
    <source>
        <dbReference type="PIRSR" id="PIRSR000660-2"/>
    </source>
</evidence>
<evidence type="ECO:0000256" key="7">
    <source>
        <dbReference type="ARBA" id="ARBA00037982"/>
    </source>
</evidence>
<reference evidence="17 18" key="1">
    <citation type="submission" date="2017-06" db="EMBL/GenBank/DDBJ databases">
        <title>Global population genomics of the pathogenic fungus Cryptococcus neoformans var. grubii.</title>
        <authorList>
            <person name="Cuomo C."/>
            <person name="Litvintseva A."/>
            <person name="Chen Y."/>
            <person name="Young S."/>
            <person name="Zeng Q."/>
            <person name="Chapman S."/>
            <person name="Gujja S."/>
            <person name="Saif S."/>
            <person name="Birren B."/>
        </authorList>
    </citation>
    <scope>NUCLEOTIDE SEQUENCE [LARGE SCALE GENOMIC DNA]</scope>
    <source>
        <strain evidence="17 18">Tu259-1</strain>
    </source>
</reference>
<dbReference type="SUPFAM" id="SSF56112">
    <property type="entry name" value="Protein kinase-like (PK-like)"/>
    <property type="match status" value="2"/>
</dbReference>
<dbReference type="Gene3D" id="1.10.510.10">
    <property type="entry name" value="Transferase(Phosphotransferase) domain 1"/>
    <property type="match status" value="2"/>
</dbReference>
<dbReference type="Pfam" id="PF12745">
    <property type="entry name" value="HGTP_anticodon2"/>
    <property type="match status" value="1"/>
</dbReference>
<dbReference type="SUPFAM" id="SSF55681">
    <property type="entry name" value="Class II aaRS and biotin synthetases"/>
    <property type="match status" value="1"/>
</dbReference>
<sequence length="1678" mass="188159">MPEANKALQEEELESLRAIYPDEWHDIPPTKTAWGTEVDAGWWEVKICAMEDERVSVILKGKMIQAYPHQVPPLLLREPEYLTANHVQQLHRIIQDKAKSKVGEVMIFELIDTVRDFISENHAPLPSPGDVNLMEEKARREEAQRAAEEASRATEAERKKKELDKNNRYLHDQIQLNTIKKKETANNAKYHEEERRRQESLATLDVGDLDKRELELDEAIALDGWEGTWKSWILFGGKRETLWTTYTAEPDRKHNSSQRSDMASFVTASSPNVTVHIVDFANPYYSTALGIKRIEACTVEALRAQGTMSEHVVKVYAVKREKSPKGWERLILVTEGLSDSMKLRSWMPKEGFGEDLSKEYISQALIGLSQLHQRNSCQKQLDLDFTLISTTPNGTKVVKLAGTGYARRIVDLHRSNPFIKNVIQTVPEEWLSPDERDSPHSYTRPRDMWHVGLLLIQMLFGPETLRTYHSFSTLLQHAPRLSDSMTELLTGLLHPNPKKRLTADESLAKLRSFDDVTRRAVRISSAPGHARHQSIPQSPQVLLGVSPVNRSLLNFLPNTPQPLTPRLSRYRADFEEVEFLGKGGFGEVVKARNKLDGRFYAIKKVKLRPEDNEQKVYREVNNLSRVNHQHIVRYYGCWLEDANPPDLTPTLEDSTHAASTTGTGATCSTEEDIFAVNFDDFSLSRRDQSRSASFPRIRFTNSNGDDDDDDSDEGDSSEEDDTESDTESDSSAATADPSEPRGRSHPQSSLFQQGPEARSQRQSIPGKPSASTSVMTSSTSDGMVRRILYIQMEFVEKQTLREAITAGLTDDEVWRLLRQVLSALAHMASLGIVHRDLKPSNILLDGDGNVKIADFGLSTSEMTAIEIASGPIASTIDNIDQTSNIGTSLYIAPEVAISRSYNEKADMYSLGIIFFEMCYPFKTAMERVHILTAVRQPSISFPPGWGPNHKSNEKEIIRRLLAHDPAARFKATELLRSPLLPTPEKRKEDYDAVIFELTDPKSSHYGSLLDTLFDRTSHNIVDVNHRLVDYTYDNDSDDQLQVWLTVVIQRLVDLLQRHGAVETYLPLLIPETTLLDAFPNLDPVRLIEKSGQVVQLPSSDVLAMGRSATRRQIERIKRYHVGRKYTEHQLGGQPVVSGELSFDIVSPIRSAAAEAECLEVVDKVISEFRGMRGTSSVEYEFHVSHETVLDAILGVIPDRPDKPRLRVLEQFRNLSASNSANASAQSRNLLSNVTGLSRMLMDELEQCCIADDFEVVRKRLESIFTSASAKRKLATALDDMTNVINSARACGVARKILFRPTLAKHSEFFRGGFMFECVRKGKQKEVVAYGGRYDSLLEHFKQPAMHSQSRRVFGVGMSIAVDQLARTVSRYESSLSRRLMEKPNEDERSFGYWSPARCDVYVASFPQVDLAHRLQIIGELWRAGIRADFQYDDGRSLEEVAQECQDQNILYLVIPKASRSTIKIRSILRRSEVEVPRNDLCNHLRIVISDQRRIDASYATAEGSIPSAQAAALSVEPKQAEVEIKLILPPEPMSAKGTKGRPVRKHRHGTKSVYYDKASDFATQTQSTLPVLGIDLPPLLICQLTLDTAWITDDEAWRSLLNKEGVHPGDKRYMESIREGVQQMRAGGAGNGGGGGGGGGSGGGGGGGVGSIGRENGWMWLFSVRDNKGFLLQVGHGK</sequence>
<evidence type="ECO:0000256" key="10">
    <source>
        <dbReference type="PIRSR" id="PIRSR000660-1"/>
    </source>
</evidence>
<evidence type="ECO:0000313" key="18">
    <source>
        <dbReference type="Proteomes" id="UP000199727"/>
    </source>
</evidence>
<dbReference type="GO" id="GO:0004694">
    <property type="term" value="F:eukaryotic translation initiation factor 2alpha kinase activity"/>
    <property type="evidence" value="ECO:0007669"/>
    <property type="project" value="InterPro"/>
</dbReference>
<accession>A0A854Q365</accession>
<keyword evidence="6 11" id="KW-0067">ATP-binding</keyword>
<dbReference type="Pfam" id="PF00069">
    <property type="entry name" value="Pkinase"/>
    <property type="match status" value="3"/>
</dbReference>
<dbReference type="CDD" id="cd23823">
    <property type="entry name" value="RWD_GCN2"/>
    <property type="match status" value="1"/>
</dbReference>
<dbReference type="InterPro" id="IPR045864">
    <property type="entry name" value="aa-tRNA-synth_II/BPL/LPL"/>
</dbReference>
<feature type="binding site" evidence="12">
    <location>
        <position position="604"/>
    </location>
    <ligand>
        <name>ATP</name>
        <dbReference type="ChEBI" id="CHEBI:30616"/>
    </ligand>
</feature>
<dbReference type="FunFam" id="3.10.110.10:FF:000050">
    <property type="entry name" value="eIF-2-alpha kinase GCN2"/>
    <property type="match status" value="1"/>
</dbReference>
<dbReference type="InterPro" id="IPR016135">
    <property type="entry name" value="UBQ-conjugating_enzyme/RWD"/>
</dbReference>
<dbReference type="GO" id="GO:1990625">
    <property type="term" value="P:negative regulation of cytoplasmic translational initiation in response to stress"/>
    <property type="evidence" value="ECO:0007669"/>
    <property type="project" value="TreeGrafter"/>
</dbReference>
<protein>
    <recommendedName>
        <fullName evidence="1">non-specific serine/threonine protein kinase</fullName>
        <ecNumber evidence="1">2.7.11.1</ecNumber>
    </recommendedName>
</protein>
<feature type="domain" description="Protein kinase" evidence="15">
    <location>
        <begin position="246"/>
        <end position="513"/>
    </location>
</feature>
<dbReference type="PANTHER" id="PTHR11042">
    <property type="entry name" value="EUKARYOTIC TRANSLATION INITIATION FACTOR 2-ALPHA KINASE EIF2-ALPHA KINASE -RELATED"/>
    <property type="match status" value="1"/>
</dbReference>
<dbReference type="FunFam" id="1.10.510.10:FF:000948">
    <property type="entry name" value="Related to GCN2-ser/thr protein kinase"/>
    <property type="match status" value="1"/>
</dbReference>
<comment type="caution">
    <text evidence="17">The sequence shown here is derived from an EMBL/GenBank/DDBJ whole genome shotgun (WGS) entry which is preliminary data.</text>
</comment>
<feature type="domain" description="Protein kinase" evidence="15">
    <location>
        <begin position="574"/>
        <end position="980"/>
    </location>
</feature>
<dbReference type="Gene3D" id="3.40.50.800">
    <property type="entry name" value="Anticodon-binding domain"/>
    <property type="match status" value="1"/>
</dbReference>
<dbReference type="EC" id="2.7.11.1" evidence="1"/>
<feature type="domain" description="RWD" evidence="16">
    <location>
        <begin position="11"/>
        <end position="121"/>
    </location>
</feature>
<dbReference type="InterPro" id="IPR000719">
    <property type="entry name" value="Prot_kinase_dom"/>
</dbReference>
<dbReference type="PIRSF" id="PIRSF000660">
    <property type="entry name" value="Ser/Thr_PK_GCN2"/>
    <property type="match status" value="1"/>
</dbReference>
<feature type="compositionally biased region" description="Acidic residues" evidence="14">
    <location>
        <begin position="704"/>
        <end position="728"/>
    </location>
</feature>
<feature type="region of interest" description="Disordered" evidence="14">
    <location>
        <begin position="685"/>
        <end position="778"/>
    </location>
</feature>
<dbReference type="OrthoDB" id="341578at2759"/>
<feature type="coiled-coil region" evidence="13">
    <location>
        <begin position="131"/>
        <end position="173"/>
    </location>
</feature>
<dbReference type="PROSITE" id="PS00108">
    <property type="entry name" value="PROTEIN_KINASE_ST"/>
    <property type="match status" value="1"/>
</dbReference>
<evidence type="ECO:0000256" key="4">
    <source>
        <dbReference type="ARBA" id="ARBA00022741"/>
    </source>
</evidence>
<dbReference type="InterPro" id="IPR024435">
    <property type="entry name" value="HisRS-related_dom"/>
</dbReference>
<dbReference type="GO" id="GO:0005524">
    <property type="term" value="F:ATP binding"/>
    <property type="evidence" value="ECO:0007669"/>
    <property type="project" value="UniProtKB-UniRule"/>
</dbReference>
<dbReference type="Gene3D" id="3.10.110.10">
    <property type="entry name" value="Ubiquitin Conjugating Enzyme"/>
    <property type="match status" value="1"/>
</dbReference>
<dbReference type="Proteomes" id="UP000199727">
    <property type="component" value="Unassembled WGS sequence"/>
</dbReference>
<evidence type="ECO:0000256" key="8">
    <source>
        <dbReference type="ARBA" id="ARBA00047899"/>
    </source>
</evidence>
<dbReference type="Pfam" id="PF05773">
    <property type="entry name" value="RWD"/>
    <property type="match status" value="1"/>
</dbReference>
<dbReference type="InterPro" id="IPR006575">
    <property type="entry name" value="RWD_dom"/>
</dbReference>
<dbReference type="PROSITE" id="PS50908">
    <property type="entry name" value="RWD"/>
    <property type="match status" value="1"/>
</dbReference>
<keyword evidence="13" id="KW-0175">Coiled coil</keyword>
<dbReference type="FunFam" id="3.30.200.20:FF:000379">
    <property type="entry name" value="eIF-2-alpha kinase GCN2"/>
    <property type="match status" value="1"/>
</dbReference>
<dbReference type="SUPFAM" id="SSF52954">
    <property type="entry name" value="Class II aaRS ABD-related"/>
    <property type="match status" value="1"/>
</dbReference>
<evidence type="ECO:0000256" key="12">
    <source>
        <dbReference type="PROSITE-ProRule" id="PRU10141"/>
    </source>
</evidence>
<evidence type="ECO:0000313" key="17">
    <source>
        <dbReference type="EMBL" id="OXG11475.1"/>
    </source>
</evidence>
<dbReference type="PROSITE" id="PS00107">
    <property type="entry name" value="PROTEIN_KINASE_ATP"/>
    <property type="match status" value="1"/>
</dbReference>
<dbReference type="InterPro" id="IPR016255">
    <property type="entry name" value="Gcn2"/>
</dbReference>
<dbReference type="FunFam" id="1.10.510.10:FF:001278">
    <property type="entry name" value="Eukaryotic translation initiation factor 2-alpha kinase"/>
    <property type="match status" value="1"/>
</dbReference>
<dbReference type="SMART" id="SM00220">
    <property type="entry name" value="S_TKc"/>
    <property type="match status" value="1"/>
</dbReference>
<dbReference type="Gene3D" id="3.30.930.10">
    <property type="entry name" value="Bira Bifunctional Protein, Domain 2"/>
    <property type="match status" value="1"/>
</dbReference>
<feature type="active site" description="Proton acceptor" evidence="10">
    <location>
        <position position="836"/>
    </location>
</feature>
<dbReference type="InterPro" id="IPR008271">
    <property type="entry name" value="Ser/Thr_kinase_AS"/>
</dbReference>
<dbReference type="InterPro" id="IPR017441">
    <property type="entry name" value="Protein_kinase_ATP_BS"/>
</dbReference>